<dbReference type="CDD" id="cd04317">
    <property type="entry name" value="EcAspRS_like_N"/>
    <property type="match status" value="1"/>
</dbReference>
<dbReference type="PANTHER" id="PTHR22594:SF5">
    <property type="entry name" value="ASPARTATE--TRNA LIGASE, MITOCHONDRIAL"/>
    <property type="match status" value="1"/>
</dbReference>
<dbReference type="Proteomes" id="UP000244180">
    <property type="component" value="Unassembled WGS sequence"/>
</dbReference>
<dbReference type="HAMAP" id="MF_00044">
    <property type="entry name" value="Asp_tRNA_synth_type1"/>
    <property type="match status" value="1"/>
</dbReference>
<evidence type="ECO:0000313" key="12">
    <source>
        <dbReference type="Proteomes" id="UP000244180"/>
    </source>
</evidence>
<feature type="binding site" evidence="8">
    <location>
        <position position="238"/>
    </location>
    <ligand>
        <name>ATP</name>
        <dbReference type="ChEBI" id="CHEBI:30616"/>
    </ligand>
</feature>
<dbReference type="SUPFAM" id="SSF55681">
    <property type="entry name" value="Class II aaRS and biotin synthetases"/>
    <property type="match status" value="1"/>
</dbReference>
<evidence type="ECO:0000256" key="6">
    <source>
        <dbReference type="ARBA" id="ARBA00022917"/>
    </source>
</evidence>
<evidence type="ECO:0000256" key="1">
    <source>
        <dbReference type="ARBA" id="ARBA00006303"/>
    </source>
</evidence>
<comment type="similarity">
    <text evidence="1 8">Belongs to the class-II aminoacyl-tRNA synthetase family. Type 1 subfamily.</text>
</comment>
<feature type="region of interest" description="Disordered" evidence="9">
    <location>
        <begin position="1"/>
        <end position="21"/>
    </location>
</feature>
<evidence type="ECO:0000256" key="8">
    <source>
        <dbReference type="HAMAP-Rule" id="MF_00044"/>
    </source>
</evidence>
<dbReference type="Pfam" id="PF02938">
    <property type="entry name" value="GAD"/>
    <property type="match status" value="1"/>
</dbReference>
<dbReference type="InterPro" id="IPR004115">
    <property type="entry name" value="GAD-like_sf"/>
</dbReference>
<feature type="binding site" evidence="8">
    <location>
        <position position="497"/>
    </location>
    <ligand>
        <name>L-aspartate</name>
        <dbReference type="ChEBI" id="CHEBI:29991"/>
    </ligand>
</feature>
<organism evidence="11 12">
    <name type="scientific">Hydrogenibacillus schlegelii</name>
    <name type="common">Bacillus schlegelii</name>
    <dbReference type="NCBI Taxonomy" id="1484"/>
    <lineage>
        <taxon>Bacteria</taxon>
        <taxon>Bacillati</taxon>
        <taxon>Bacillota</taxon>
        <taxon>Bacilli</taxon>
        <taxon>Bacillales</taxon>
        <taxon>Bacillales Family X. Incertae Sedis</taxon>
        <taxon>Hydrogenibacillus</taxon>
    </lineage>
</organism>
<dbReference type="Gene3D" id="3.30.1360.30">
    <property type="entry name" value="GAD-like domain"/>
    <property type="match status" value="1"/>
</dbReference>
<protein>
    <recommendedName>
        <fullName evidence="8">Aspartate--tRNA ligase</fullName>
        <ecNumber evidence="8">6.1.1.12</ecNumber>
    </recommendedName>
    <alternativeName>
        <fullName evidence="8">Aspartyl-tRNA synthetase</fullName>
        <shortName evidence="8">AspRS</shortName>
    </alternativeName>
</protein>
<comment type="caution">
    <text evidence="11">The sequence shown here is derived from an EMBL/GenBank/DDBJ whole genome shotgun (WGS) entry which is preliminary data.</text>
</comment>
<dbReference type="NCBIfam" id="TIGR00459">
    <property type="entry name" value="aspS_bact"/>
    <property type="match status" value="1"/>
</dbReference>
<dbReference type="Gene3D" id="3.30.930.10">
    <property type="entry name" value="Bira Bifunctional Protein, Domain 2"/>
    <property type="match status" value="1"/>
</dbReference>
<proteinExistence type="inferred from homology"/>
<dbReference type="SUPFAM" id="SSF50249">
    <property type="entry name" value="Nucleic acid-binding proteins"/>
    <property type="match status" value="1"/>
</dbReference>
<dbReference type="EMBL" id="PEBV01000007">
    <property type="protein sequence ID" value="PTQ54036.1"/>
    <property type="molecule type" value="Genomic_DNA"/>
</dbReference>
<dbReference type="PANTHER" id="PTHR22594">
    <property type="entry name" value="ASPARTYL/LYSYL-TRNA SYNTHETASE"/>
    <property type="match status" value="1"/>
</dbReference>
<feature type="binding site" evidence="8">
    <location>
        <begin position="542"/>
        <end position="545"/>
    </location>
    <ligand>
        <name>ATP</name>
        <dbReference type="ChEBI" id="CHEBI:30616"/>
    </ligand>
</feature>
<dbReference type="GO" id="GO:0140096">
    <property type="term" value="F:catalytic activity, acting on a protein"/>
    <property type="evidence" value="ECO:0007669"/>
    <property type="project" value="UniProtKB-ARBA"/>
</dbReference>
<dbReference type="InterPro" id="IPR004364">
    <property type="entry name" value="Aa-tRNA-synt_II"/>
</dbReference>
<comment type="subunit">
    <text evidence="8">Homodimer.</text>
</comment>
<keyword evidence="3 8" id="KW-0436">Ligase</keyword>
<dbReference type="AlphaFoldDB" id="A0A2T5GCW7"/>
<dbReference type="PROSITE" id="PS50862">
    <property type="entry name" value="AA_TRNA_LIGASE_II"/>
    <property type="match status" value="1"/>
</dbReference>
<dbReference type="EC" id="6.1.1.12" evidence="8"/>
<feature type="binding site" evidence="8">
    <location>
        <position position="183"/>
    </location>
    <ligand>
        <name>L-aspartate</name>
        <dbReference type="ChEBI" id="CHEBI:29991"/>
    </ligand>
</feature>
<feature type="binding site" evidence="8">
    <location>
        <position position="456"/>
    </location>
    <ligand>
        <name>L-aspartate</name>
        <dbReference type="ChEBI" id="CHEBI:29991"/>
    </ligand>
</feature>
<feature type="binding site" evidence="8">
    <location>
        <position position="229"/>
    </location>
    <ligand>
        <name>L-aspartate</name>
        <dbReference type="ChEBI" id="CHEBI:29991"/>
    </ligand>
</feature>
<keyword evidence="6 8" id="KW-0648">Protein biosynthesis</keyword>
<keyword evidence="2 8" id="KW-0963">Cytoplasm</keyword>
<dbReference type="GO" id="GO:0006422">
    <property type="term" value="P:aspartyl-tRNA aminoacylation"/>
    <property type="evidence" value="ECO:0007669"/>
    <property type="project" value="UniProtKB-UniRule"/>
</dbReference>
<evidence type="ECO:0000256" key="7">
    <source>
        <dbReference type="ARBA" id="ARBA00023146"/>
    </source>
</evidence>
<dbReference type="InterPro" id="IPR047090">
    <property type="entry name" value="AspRS_core"/>
</dbReference>
<feature type="domain" description="Aminoacyl-transfer RNA synthetases class-II family profile" evidence="10">
    <location>
        <begin position="150"/>
        <end position="563"/>
    </location>
</feature>
<sequence length="596" mass="66776">METTRTSETMHRTHDAGTLRRSDAGTRATLVGWVHRRRDLGGLIFIDLRDRSGIVQLVVTPEAKEAFRVAETLRSEYVIAVRGTVKARAPETVNPKLSTGDVEVAVEAIEVLNTAKTLPFGLADDAPVDEALRLKYRYLDLRRPALQEALRLRHEVTRIVRDVLSRHGFLEVETPILSKSTPEGARDFLVPSRLRPGTFYALPQSPQLYKQLLMVAGVERYFQIARCFRDEDLRADRQPEFTQIDIEMSFMSLPEFQAIVEEMIAEVFEKTRGIRLERPFPRLSYDEAMDRYGTDKPDLRYGLEIVDVGEIFRETELQVFRRALASGGVVRAIRADGAAALSRKDIAALEAEAKAHGAQGLAWLKLEADGASGSIARFVPEPVLAALRAKTGAEPGDVLFFVADRREVARAALGAVRRLLAERLGRVPDGAFRILWVTDFPLLEYDPDEKRYVALHHPFTRPKAEDWDKLETEPLQVRAESYDLVLNGYEIGGGSLRIYRKEDQLRLFRRLGLDEAEVAEKFGFFLEALEYGAPPHGGIALGLDRIVALLAGRSNIRDVIAFPKTQSGADLMMEAPSRVRPEQLAELGITVRALQG</sequence>
<dbReference type="Pfam" id="PF01336">
    <property type="entry name" value="tRNA_anti-codon"/>
    <property type="match status" value="1"/>
</dbReference>
<evidence type="ECO:0000313" key="11">
    <source>
        <dbReference type="EMBL" id="PTQ54036.1"/>
    </source>
</evidence>
<dbReference type="NCBIfam" id="NF001750">
    <property type="entry name" value="PRK00476.1"/>
    <property type="match status" value="1"/>
</dbReference>
<gene>
    <name evidence="8" type="primary">aspS</name>
    <name evidence="11" type="ORF">HSCHL_0890</name>
</gene>
<evidence type="ECO:0000259" key="10">
    <source>
        <dbReference type="PROSITE" id="PS50862"/>
    </source>
</evidence>
<dbReference type="GO" id="GO:0003676">
    <property type="term" value="F:nucleic acid binding"/>
    <property type="evidence" value="ECO:0007669"/>
    <property type="project" value="InterPro"/>
</dbReference>
<comment type="catalytic activity">
    <reaction evidence="8">
        <text>tRNA(Asp) + L-aspartate + ATP = L-aspartyl-tRNA(Asp) + AMP + diphosphate</text>
        <dbReference type="Rhea" id="RHEA:19649"/>
        <dbReference type="Rhea" id="RHEA-COMP:9660"/>
        <dbReference type="Rhea" id="RHEA-COMP:9678"/>
        <dbReference type="ChEBI" id="CHEBI:29991"/>
        <dbReference type="ChEBI" id="CHEBI:30616"/>
        <dbReference type="ChEBI" id="CHEBI:33019"/>
        <dbReference type="ChEBI" id="CHEBI:78442"/>
        <dbReference type="ChEBI" id="CHEBI:78516"/>
        <dbReference type="ChEBI" id="CHEBI:456215"/>
        <dbReference type="EC" id="6.1.1.12"/>
    </reaction>
</comment>
<dbReference type="CDD" id="cd00777">
    <property type="entry name" value="AspRS_core"/>
    <property type="match status" value="1"/>
</dbReference>
<dbReference type="GO" id="GO:0004815">
    <property type="term" value="F:aspartate-tRNA ligase activity"/>
    <property type="evidence" value="ECO:0007669"/>
    <property type="project" value="UniProtKB-UniRule"/>
</dbReference>
<dbReference type="PRINTS" id="PR01042">
    <property type="entry name" value="TRNASYNTHASP"/>
</dbReference>
<evidence type="ECO:0000256" key="2">
    <source>
        <dbReference type="ARBA" id="ARBA00022490"/>
    </source>
</evidence>
<evidence type="ECO:0000256" key="3">
    <source>
        <dbReference type="ARBA" id="ARBA00022598"/>
    </source>
</evidence>
<comment type="caution">
    <text evidence="8">Lacks conserved residue(s) required for the propagation of feature annotation.</text>
</comment>
<dbReference type="InterPro" id="IPR029351">
    <property type="entry name" value="GAD_dom"/>
</dbReference>
<keyword evidence="4 8" id="KW-0547">Nucleotide-binding</keyword>
<dbReference type="Pfam" id="PF00152">
    <property type="entry name" value="tRNA-synt_2"/>
    <property type="match status" value="1"/>
</dbReference>
<dbReference type="InterPro" id="IPR006195">
    <property type="entry name" value="aa-tRNA-synth_II"/>
</dbReference>
<reference evidence="11 12" key="1">
    <citation type="submission" date="2017-08" db="EMBL/GenBank/DDBJ databases">
        <title>Burning lignite coal seam in the remote Altai Mountains harbors a hydrogen-driven thermophilic microbial community.</title>
        <authorList>
            <person name="Kadnikov V.V."/>
            <person name="Mardanov A.V."/>
            <person name="Ivasenko D."/>
            <person name="Beletsky A.V."/>
            <person name="Karnachuk O.V."/>
            <person name="Ravin N.V."/>
        </authorList>
    </citation>
    <scope>NUCLEOTIDE SEQUENCE [LARGE SCALE GENOMIC DNA]</scope>
    <source>
        <strain evidence="11">AL33</strain>
    </source>
</reference>
<dbReference type="InterPro" id="IPR004365">
    <property type="entry name" value="NA-bd_OB_tRNA"/>
</dbReference>
<dbReference type="InterPro" id="IPR002312">
    <property type="entry name" value="Asp/Asn-tRNA-synth_IIb"/>
</dbReference>
<dbReference type="GO" id="GO:0005524">
    <property type="term" value="F:ATP binding"/>
    <property type="evidence" value="ECO:0007669"/>
    <property type="project" value="UniProtKB-UniRule"/>
</dbReference>
<evidence type="ECO:0000256" key="9">
    <source>
        <dbReference type="SAM" id="MobiDB-lite"/>
    </source>
</evidence>
<evidence type="ECO:0000256" key="4">
    <source>
        <dbReference type="ARBA" id="ARBA00022741"/>
    </source>
</evidence>
<dbReference type="InterPro" id="IPR004524">
    <property type="entry name" value="Asp-tRNA-ligase_1"/>
</dbReference>
<dbReference type="InterPro" id="IPR045864">
    <property type="entry name" value="aa-tRNA-synth_II/BPL/LPL"/>
</dbReference>
<feature type="binding site" evidence="8">
    <location>
        <begin position="229"/>
        <end position="231"/>
    </location>
    <ligand>
        <name>ATP</name>
        <dbReference type="ChEBI" id="CHEBI:30616"/>
    </ligand>
</feature>
<evidence type="ECO:0000256" key="5">
    <source>
        <dbReference type="ARBA" id="ARBA00022840"/>
    </source>
</evidence>
<dbReference type="GO" id="GO:0016740">
    <property type="term" value="F:transferase activity"/>
    <property type="evidence" value="ECO:0007669"/>
    <property type="project" value="UniProtKB-ARBA"/>
</dbReference>
<keyword evidence="7 8" id="KW-0030">Aminoacyl-tRNA synthetase</keyword>
<comment type="function">
    <text evidence="8">Catalyzes the attachment of L-aspartate to tRNA(Asp) in a two-step reaction: L-aspartate is first activated by ATP to form Asp-AMP and then transferred to the acceptor end of tRNA(Asp).</text>
</comment>
<dbReference type="InterPro" id="IPR012340">
    <property type="entry name" value="NA-bd_OB-fold"/>
</dbReference>
<dbReference type="SUPFAM" id="SSF55261">
    <property type="entry name" value="GAD domain-like"/>
    <property type="match status" value="1"/>
</dbReference>
<feature type="binding site" evidence="8">
    <location>
        <position position="490"/>
    </location>
    <ligand>
        <name>ATP</name>
        <dbReference type="ChEBI" id="CHEBI:30616"/>
    </ligand>
</feature>
<comment type="subcellular location">
    <subcellularLocation>
        <location evidence="8">Cytoplasm</location>
    </subcellularLocation>
</comment>
<accession>A0A2T5GCW7</accession>
<dbReference type="GO" id="GO:0005737">
    <property type="term" value="C:cytoplasm"/>
    <property type="evidence" value="ECO:0007669"/>
    <property type="project" value="UniProtKB-SubCell"/>
</dbReference>
<keyword evidence="5 8" id="KW-0067">ATP-binding</keyword>
<dbReference type="InterPro" id="IPR047089">
    <property type="entry name" value="Asp-tRNA-ligase_1_N"/>
</dbReference>
<name>A0A2T5GCW7_HYDSH</name>
<dbReference type="Gene3D" id="2.40.50.140">
    <property type="entry name" value="Nucleic acid-binding proteins"/>
    <property type="match status" value="1"/>
</dbReference>
<feature type="compositionally biased region" description="Basic and acidic residues" evidence="9">
    <location>
        <begin position="8"/>
        <end position="21"/>
    </location>
</feature>
<feature type="region of interest" description="Aspartate" evidence="8">
    <location>
        <begin position="207"/>
        <end position="210"/>
    </location>
</feature>